<dbReference type="GO" id="GO:0016020">
    <property type="term" value="C:membrane"/>
    <property type="evidence" value="ECO:0007669"/>
    <property type="project" value="InterPro"/>
</dbReference>
<evidence type="ECO:0000256" key="5">
    <source>
        <dbReference type="ARBA" id="ARBA00022741"/>
    </source>
</evidence>
<dbReference type="Gene3D" id="1.20.5.1930">
    <property type="match status" value="1"/>
</dbReference>
<dbReference type="PANTHER" id="PTHR24421">
    <property type="entry name" value="NITRATE/NITRITE SENSOR PROTEIN NARX-RELATED"/>
    <property type="match status" value="1"/>
</dbReference>
<evidence type="ECO:0000259" key="10">
    <source>
        <dbReference type="Pfam" id="PF07730"/>
    </source>
</evidence>
<dbReference type="Pfam" id="PF02518">
    <property type="entry name" value="HATPase_c"/>
    <property type="match status" value="1"/>
</dbReference>
<dbReference type="GO" id="GO:0046983">
    <property type="term" value="F:protein dimerization activity"/>
    <property type="evidence" value="ECO:0007669"/>
    <property type="project" value="InterPro"/>
</dbReference>
<dbReference type="CDD" id="cd16917">
    <property type="entry name" value="HATPase_UhpB-NarQ-NarX-like"/>
    <property type="match status" value="1"/>
</dbReference>
<evidence type="ECO:0000256" key="6">
    <source>
        <dbReference type="ARBA" id="ARBA00022777"/>
    </source>
</evidence>
<dbReference type="Pfam" id="PF07730">
    <property type="entry name" value="HisKA_3"/>
    <property type="match status" value="1"/>
</dbReference>
<evidence type="ECO:0000259" key="9">
    <source>
        <dbReference type="Pfam" id="PF02518"/>
    </source>
</evidence>
<keyword evidence="7" id="KW-0067">ATP-binding</keyword>
<evidence type="ECO:0000256" key="7">
    <source>
        <dbReference type="ARBA" id="ARBA00022840"/>
    </source>
</evidence>
<gene>
    <name evidence="11" type="ORF">SAMN05421847_1847</name>
</gene>
<dbReference type="RefSeq" id="WP_103913807.1">
    <property type="nucleotide sequence ID" value="NZ_FNUS01000004.1"/>
</dbReference>
<dbReference type="InterPro" id="IPR011712">
    <property type="entry name" value="Sig_transdc_His_kin_sub3_dim/P"/>
</dbReference>
<feature type="domain" description="Histidine kinase/HSP90-like ATPase" evidence="9">
    <location>
        <begin position="150"/>
        <end position="237"/>
    </location>
</feature>
<dbReference type="InterPro" id="IPR036890">
    <property type="entry name" value="HATPase_C_sf"/>
</dbReference>
<evidence type="ECO:0000313" key="12">
    <source>
        <dbReference type="Proteomes" id="UP000236738"/>
    </source>
</evidence>
<evidence type="ECO:0000256" key="2">
    <source>
        <dbReference type="ARBA" id="ARBA00012438"/>
    </source>
</evidence>
<accession>A0A1H5YT40</accession>
<dbReference type="GO" id="GO:0005524">
    <property type="term" value="F:ATP binding"/>
    <property type="evidence" value="ECO:0007669"/>
    <property type="project" value="UniProtKB-KW"/>
</dbReference>
<sequence length="241" mass="27758">MISLFLLSGVTIFLFLIFQKKKIYLIKKQVIEKKQFDDEIINLQSEIKEQTLRNISWELHDNIGQMLTLAKIQLQTLEGNATLDEVKNTLGNALHEVRALTKSINPEFLKSISLFDAVDLEIKRYNRLNFIKSDLRQEGTTFKISKKIEIVLFRILQEFFTNTIKHAQAKELLVTFKFDEDNLTIVAKENGIGFNLKNLKNNGIGIFNIQKRGKLINAEINIESEIGAGSKLTINYKKQEI</sequence>
<comment type="catalytic activity">
    <reaction evidence="1">
        <text>ATP + protein L-histidine = ADP + protein N-phospho-L-histidine.</text>
        <dbReference type="EC" id="2.7.13.3"/>
    </reaction>
</comment>
<dbReference type="InterPro" id="IPR050482">
    <property type="entry name" value="Sensor_HK_TwoCompSys"/>
</dbReference>
<feature type="domain" description="Signal transduction histidine kinase subgroup 3 dimerisation and phosphoacceptor" evidence="10">
    <location>
        <begin position="54"/>
        <end position="106"/>
    </location>
</feature>
<organism evidence="11 12">
    <name type="scientific">Halpernia humi</name>
    <dbReference type="NCBI Taxonomy" id="493375"/>
    <lineage>
        <taxon>Bacteria</taxon>
        <taxon>Pseudomonadati</taxon>
        <taxon>Bacteroidota</taxon>
        <taxon>Flavobacteriia</taxon>
        <taxon>Flavobacteriales</taxon>
        <taxon>Weeksellaceae</taxon>
        <taxon>Chryseobacterium group</taxon>
        <taxon>Halpernia</taxon>
    </lineage>
</organism>
<keyword evidence="8" id="KW-0902">Two-component regulatory system</keyword>
<evidence type="ECO:0000256" key="1">
    <source>
        <dbReference type="ARBA" id="ARBA00000085"/>
    </source>
</evidence>
<evidence type="ECO:0000313" key="11">
    <source>
        <dbReference type="EMBL" id="SEG27148.1"/>
    </source>
</evidence>
<keyword evidence="12" id="KW-1185">Reference proteome</keyword>
<keyword evidence="3" id="KW-0597">Phosphoprotein</keyword>
<dbReference type="SUPFAM" id="SSF55874">
    <property type="entry name" value="ATPase domain of HSP90 chaperone/DNA topoisomerase II/histidine kinase"/>
    <property type="match status" value="1"/>
</dbReference>
<keyword evidence="4" id="KW-0808">Transferase</keyword>
<dbReference type="InterPro" id="IPR003594">
    <property type="entry name" value="HATPase_dom"/>
</dbReference>
<dbReference type="GO" id="GO:0000155">
    <property type="term" value="F:phosphorelay sensor kinase activity"/>
    <property type="evidence" value="ECO:0007669"/>
    <property type="project" value="InterPro"/>
</dbReference>
<dbReference type="EMBL" id="FNUS01000004">
    <property type="protein sequence ID" value="SEG27148.1"/>
    <property type="molecule type" value="Genomic_DNA"/>
</dbReference>
<keyword evidence="6" id="KW-0418">Kinase</keyword>
<keyword evidence="5" id="KW-0547">Nucleotide-binding</keyword>
<dbReference type="OrthoDB" id="9760839at2"/>
<proteinExistence type="predicted"/>
<dbReference type="EC" id="2.7.13.3" evidence="2"/>
<protein>
    <recommendedName>
        <fullName evidence="2">histidine kinase</fullName>
        <ecNumber evidence="2">2.7.13.3</ecNumber>
    </recommendedName>
</protein>
<reference evidence="12" key="1">
    <citation type="submission" date="2016-10" db="EMBL/GenBank/DDBJ databases">
        <authorList>
            <person name="Varghese N."/>
            <person name="Submissions S."/>
        </authorList>
    </citation>
    <scope>NUCLEOTIDE SEQUENCE [LARGE SCALE GENOMIC DNA]</scope>
    <source>
        <strain evidence="12">DSM 21580</strain>
    </source>
</reference>
<evidence type="ECO:0000256" key="4">
    <source>
        <dbReference type="ARBA" id="ARBA00022679"/>
    </source>
</evidence>
<dbReference type="Gene3D" id="3.30.565.10">
    <property type="entry name" value="Histidine kinase-like ATPase, C-terminal domain"/>
    <property type="match status" value="1"/>
</dbReference>
<dbReference type="PANTHER" id="PTHR24421:SF10">
    <property type="entry name" value="NITRATE_NITRITE SENSOR PROTEIN NARQ"/>
    <property type="match status" value="1"/>
</dbReference>
<name>A0A1H5YT40_9FLAO</name>
<dbReference type="Proteomes" id="UP000236738">
    <property type="component" value="Unassembled WGS sequence"/>
</dbReference>
<evidence type="ECO:0000256" key="8">
    <source>
        <dbReference type="ARBA" id="ARBA00023012"/>
    </source>
</evidence>
<dbReference type="AlphaFoldDB" id="A0A1H5YT40"/>
<evidence type="ECO:0000256" key="3">
    <source>
        <dbReference type="ARBA" id="ARBA00022553"/>
    </source>
</evidence>